<keyword evidence="3 8" id="KW-1134">Transmembrane beta strand</keyword>
<feature type="domain" description="TonB-dependent receptor-like beta-barrel" evidence="10">
    <location>
        <begin position="453"/>
        <end position="854"/>
    </location>
</feature>
<dbReference type="Pfam" id="PF13715">
    <property type="entry name" value="CarbopepD_reg_2"/>
    <property type="match status" value="1"/>
</dbReference>
<keyword evidence="6 8" id="KW-0472">Membrane</keyword>
<dbReference type="InterPro" id="IPR012910">
    <property type="entry name" value="Plug_dom"/>
</dbReference>
<dbReference type="RefSeq" id="WP_245758661.1">
    <property type="nucleotide sequence ID" value="NZ_FOKV01000008.1"/>
</dbReference>
<dbReference type="AlphaFoldDB" id="A0A1I1LIH5"/>
<evidence type="ECO:0000313" key="12">
    <source>
        <dbReference type="EMBL" id="SFC72839.1"/>
    </source>
</evidence>
<dbReference type="GO" id="GO:0009279">
    <property type="term" value="C:cell outer membrane"/>
    <property type="evidence" value="ECO:0007669"/>
    <property type="project" value="UniProtKB-SubCell"/>
</dbReference>
<dbReference type="InterPro" id="IPR036942">
    <property type="entry name" value="Beta-barrel_TonB_sf"/>
</dbReference>
<dbReference type="NCBIfam" id="TIGR04057">
    <property type="entry name" value="SusC_RagA_signa"/>
    <property type="match status" value="1"/>
</dbReference>
<evidence type="ECO:0000256" key="1">
    <source>
        <dbReference type="ARBA" id="ARBA00004571"/>
    </source>
</evidence>
<keyword evidence="2 8" id="KW-0813">Transport</keyword>
<evidence type="ECO:0000256" key="6">
    <source>
        <dbReference type="ARBA" id="ARBA00023136"/>
    </source>
</evidence>
<dbReference type="Pfam" id="PF00593">
    <property type="entry name" value="TonB_dep_Rec_b-barrel"/>
    <property type="match status" value="1"/>
</dbReference>
<evidence type="ECO:0000256" key="8">
    <source>
        <dbReference type="PROSITE-ProRule" id="PRU01360"/>
    </source>
</evidence>
<sequence length="1101" mass="123053">MKYNYHKMKNSYLKFAKLRPEKKGVLSFVIFILFAFTGYSQEITGTVKDVKTGEPLMGVSVLEKGTQNGAVTDFDGNYSITVSSTDAILVFSYIGFKTLERSLDGATTLDVSMEEDLNQLGEVVIVDYGYGNVKKEDMTGSVATMSSEEFAKIPVSSAAEALAGRLPGVNVQTADGEPGAAINIRVRGGGSITQDNSPLYVVDGFIVGGINDIPPNDIETINVLKDAAATAIYGAQAANGVVVVTTKSPVVGRVSIDYNNFFQFNYLPKDRKYEVLSPYEYVFANYEYAKLRSEADVRNYERYFGVYDDIDLYRSMNGTDWQDELFGDAKVSQFHNLTVSGGTQETKVRLSVSNNNDEGLLLGSGYERTAINFKLNQQLVEDKLDLDVSARITDTETDGAGTSRNAQIGIKEAVQTRPVNGLADELDIDLNQLGSDNDFQQFLLSLISPVELSEQDWRKRTENDYVLNAALNWNILDNLSFKTTYTRSKDYREELRFYGPLTGESFNNGGSLPLGYKDNRESYSYRWLNTLNFKYNELENHSFDLLLGHEVYSSGGDQSFIRAEDFRLSITPEELFANMAFGRVDNQYTREFTESNRLSFFGRLDYQFMGKYLATVTVRADESSKFSKENRVGVFPAVALAWKIDKEEWLQDSEAINSLKLRLSYGQTGNDRIDNTATQFLFSATTNRGPGFGNMDNVYYTPSSDVLYNPDLVWETTINRNLGLDFGLFGNRVNGSLDVYYNTTKDLLLRSAIPNNTGFSEQWNNIGSTSNRGVELGFNAYIVENENFNFSTTFNFGLNRAKIEELDGTDERFFRSNWASTDLNNINDYYLKLGGTIGDIYGYVTDGYYTVDDFESYDEVAEEYILREGVPASGAVVGNSDIRPGFLKLKDINGDGVINADDRQVIGNTLPKFQGGLGFNASWKGFDASIFFNFQYGNDVYNTGKIQFNQFRRVTYGNLLQTMSTDNRYTYIDASGDITGTPGEIVTDLDQLAAMNEDKNIWSHASHGIAGAVVHSWAIEDGSFVRLNNLTFGYSLPKDLISKVGMDQFRIYASGRNLHIWTNYSGYDPEVSTSGNNLTPGVDYSSFPRSRSYTLGLNLTF</sequence>
<evidence type="ECO:0000256" key="7">
    <source>
        <dbReference type="ARBA" id="ARBA00023237"/>
    </source>
</evidence>
<dbReference type="STRING" id="1334022.SAMN04487907_10811"/>
<dbReference type="NCBIfam" id="TIGR04056">
    <property type="entry name" value="OMP_RagA_SusC"/>
    <property type="match status" value="1"/>
</dbReference>
<dbReference type="EMBL" id="FOKV01000008">
    <property type="protein sequence ID" value="SFC72839.1"/>
    <property type="molecule type" value="Genomic_DNA"/>
</dbReference>
<dbReference type="Proteomes" id="UP000199438">
    <property type="component" value="Unassembled WGS sequence"/>
</dbReference>
<evidence type="ECO:0000313" key="13">
    <source>
        <dbReference type="Proteomes" id="UP000199438"/>
    </source>
</evidence>
<gene>
    <name evidence="12" type="ORF">SAMN04487907_10811</name>
</gene>
<name>A0A1I1LIH5_9FLAO</name>
<dbReference type="Gene3D" id="2.60.40.1120">
    <property type="entry name" value="Carboxypeptidase-like, regulatory domain"/>
    <property type="match status" value="1"/>
</dbReference>
<dbReference type="InterPro" id="IPR039426">
    <property type="entry name" value="TonB-dep_rcpt-like"/>
</dbReference>
<dbReference type="InterPro" id="IPR023996">
    <property type="entry name" value="TonB-dep_OMP_SusC/RagA"/>
</dbReference>
<organism evidence="12 13">
    <name type="scientific">Zunongwangia mangrovi</name>
    <dbReference type="NCBI Taxonomy" id="1334022"/>
    <lineage>
        <taxon>Bacteria</taxon>
        <taxon>Pseudomonadati</taxon>
        <taxon>Bacteroidota</taxon>
        <taxon>Flavobacteriia</taxon>
        <taxon>Flavobacteriales</taxon>
        <taxon>Flavobacteriaceae</taxon>
        <taxon>Zunongwangia</taxon>
    </lineage>
</organism>
<protein>
    <submittedName>
        <fullName evidence="12">TonB-linked outer membrane protein, SusC/RagA family</fullName>
    </submittedName>
</protein>
<evidence type="ECO:0000256" key="4">
    <source>
        <dbReference type="ARBA" id="ARBA00022692"/>
    </source>
</evidence>
<dbReference type="InterPro" id="IPR037066">
    <property type="entry name" value="Plug_dom_sf"/>
</dbReference>
<keyword evidence="5 9" id="KW-0798">TonB box</keyword>
<comment type="similarity">
    <text evidence="8 9">Belongs to the TonB-dependent receptor family.</text>
</comment>
<keyword evidence="7 8" id="KW-0998">Cell outer membrane</keyword>
<dbReference type="SUPFAM" id="SSF49464">
    <property type="entry name" value="Carboxypeptidase regulatory domain-like"/>
    <property type="match status" value="1"/>
</dbReference>
<evidence type="ECO:0000259" key="10">
    <source>
        <dbReference type="Pfam" id="PF00593"/>
    </source>
</evidence>
<evidence type="ECO:0000256" key="5">
    <source>
        <dbReference type="ARBA" id="ARBA00023077"/>
    </source>
</evidence>
<dbReference type="Pfam" id="PF07715">
    <property type="entry name" value="Plug"/>
    <property type="match status" value="1"/>
</dbReference>
<dbReference type="InterPro" id="IPR008969">
    <property type="entry name" value="CarboxyPept-like_regulatory"/>
</dbReference>
<dbReference type="InterPro" id="IPR023997">
    <property type="entry name" value="TonB-dep_OMP_SusC/RagA_CS"/>
</dbReference>
<keyword evidence="4 8" id="KW-0812">Transmembrane</keyword>
<keyword evidence="13" id="KW-1185">Reference proteome</keyword>
<comment type="subcellular location">
    <subcellularLocation>
        <location evidence="1 8">Cell outer membrane</location>
        <topology evidence="1 8">Multi-pass membrane protein</topology>
    </subcellularLocation>
</comment>
<evidence type="ECO:0000256" key="9">
    <source>
        <dbReference type="RuleBase" id="RU003357"/>
    </source>
</evidence>
<evidence type="ECO:0000256" key="2">
    <source>
        <dbReference type="ARBA" id="ARBA00022448"/>
    </source>
</evidence>
<dbReference type="InterPro" id="IPR000531">
    <property type="entry name" value="Beta-barrel_TonB"/>
</dbReference>
<feature type="domain" description="TonB-dependent receptor plug" evidence="11">
    <location>
        <begin position="135"/>
        <end position="241"/>
    </location>
</feature>
<reference evidence="13" key="1">
    <citation type="submission" date="2016-10" db="EMBL/GenBank/DDBJ databases">
        <authorList>
            <person name="Varghese N."/>
            <person name="Submissions S."/>
        </authorList>
    </citation>
    <scope>NUCLEOTIDE SEQUENCE [LARGE SCALE GENOMIC DNA]</scope>
    <source>
        <strain evidence="13">DSM 24499</strain>
    </source>
</reference>
<accession>A0A1I1LIH5</accession>
<dbReference type="PROSITE" id="PS52016">
    <property type="entry name" value="TONB_DEPENDENT_REC_3"/>
    <property type="match status" value="1"/>
</dbReference>
<dbReference type="Gene3D" id="2.170.130.10">
    <property type="entry name" value="TonB-dependent receptor, plug domain"/>
    <property type="match status" value="1"/>
</dbReference>
<dbReference type="SUPFAM" id="SSF56935">
    <property type="entry name" value="Porins"/>
    <property type="match status" value="1"/>
</dbReference>
<proteinExistence type="inferred from homology"/>
<evidence type="ECO:0000259" key="11">
    <source>
        <dbReference type="Pfam" id="PF07715"/>
    </source>
</evidence>
<evidence type="ECO:0000256" key="3">
    <source>
        <dbReference type="ARBA" id="ARBA00022452"/>
    </source>
</evidence>
<dbReference type="Gene3D" id="2.40.170.20">
    <property type="entry name" value="TonB-dependent receptor, beta-barrel domain"/>
    <property type="match status" value="1"/>
</dbReference>